<feature type="signal peptide" evidence="3">
    <location>
        <begin position="1"/>
        <end position="18"/>
    </location>
</feature>
<dbReference type="PANTHER" id="PTHR35007">
    <property type="entry name" value="INTEGRAL MEMBRANE PROTEIN-RELATED"/>
    <property type="match status" value="1"/>
</dbReference>
<comment type="caution">
    <text evidence="4">The sequence shown here is derived from an EMBL/GenBank/DDBJ whole genome shotgun (WGS) entry which is preliminary data.</text>
</comment>
<name>A0ABS5TTT4_9ACTN</name>
<feature type="compositionally biased region" description="Gly residues" evidence="1">
    <location>
        <begin position="44"/>
        <end position="55"/>
    </location>
</feature>
<accession>A0ABS5TTT4</accession>
<evidence type="ECO:0000256" key="3">
    <source>
        <dbReference type="SAM" id="SignalP"/>
    </source>
</evidence>
<evidence type="ECO:0000256" key="2">
    <source>
        <dbReference type="SAM" id="Phobius"/>
    </source>
</evidence>
<dbReference type="PANTHER" id="PTHR35007:SF1">
    <property type="entry name" value="PILUS ASSEMBLY PROTEIN"/>
    <property type="match status" value="1"/>
</dbReference>
<evidence type="ECO:0000313" key="5">
    <source>
        <dbReference type="Proteomes" id="UP001197247"/>
    </source>
</evidence>
<feature type="region of interest" description="Disordered" evidence="1">
    <location>
        <begin position="27"/>
        <end position="55"/>
    </location>
</feature>
<keyword evidence="2" id="KW-0812">Transmembrane</keyword>
<evidence type="ECO:0000313" key="4">
    <source>
        <dbReference type="EMBL" id="MBT0774209.1"/>
    </source>
</evidence>
<dbReference type="Proteomes" id="UP001197247">
    <property type="component" value="Unassembled WGS sequence"/>
</dbReference>
<gene>
    <name evidence="4" type="ORF">KIH74_35015</name>
</gene>
<sequence>MAVAMLAVLAGVAFSALATALWPPRRAPRIPEGLPSNGLRRPGGTSGPGVPAGGPGQSVHRLAGAVAAGGVRGVERVRDSRVVAWAGRRGPGLRVQAADLAVTGLEPDAVHAVKIIVVTGCAILAGGAGLVSVRMLGTGGQGLLVGFVLVAATVGAYLIPDMLVRAQARRRREEFVRALPVWCDLVALEMAGAAAAQEALVTAAEAGTTWPMLVLRDTLHRATRARQGHWQALTDLGEQIAVGDLAELGRLSQLVSHEGAQVRDTLIERAAAIRRRELAQALGQAGQRDESMRLAVLVIAAGVILLMIYPGAIAVVRL</sequence>
<feature type="transmembrane region" description="Helical" evidence="2">
    <location>
        <begin position="143"/>
        <end position="164"/>
    </location>
</feature>
<evidence type="ECO:0000256" key="1">
    <source>
        <dbReference type="SAM" id="MobiDB-lite"/>
    </source>
</evidence>
<evidence type="ECO:0008006" key="6">
    <source>
        <dbReference type="Google" id="ProtNLM"/>
    </source>
</evidence>
<keyword evidence="3" id="KW-0732">Signal</keyword>
<dbReference type="EMBL" id="JAHBAY010000025">
    <property type="protein sequence ID" value="MBT0774209.1"/>
    <property type="molecule type" value="Genomic_DNA"/>
</dbReference>
<feature type="transmembrane region" description="Helical" evidence="2">
    <location>
        <begin position="294"/>
        <end position="316"/>
    </location>
</feature>
<dbReference type="RefSeq" id="WP_214160749.1">
    <property type="nucleotide sequence ID" value="NZ_JAHBAY010000025.1"/>
</dbReference>
<keyword evidence="2" id="KW-0472">Membrane</keyword>
<reference evidence="4 5" key="1">
    <citation type="submission" date="2021-05" db="EMBL/GenBank/DDBJ databases">
        <title>Kineosporia and Streptomyces sp. nov. two new marine actinobacteria isolated from Coral.</title>
        <authorList>
            <person name="Buangrab K."/>
            <person name="Sutthacheep M."/>
            <person name="Yeemin T."/>
            <person name="Harunari E."/>
            <person name="Igarashi Y."/>
            <person name="Kanchanasin P."/>
            <person name="Tanasupawat S."/>
            <person name="Phongsopitanun W."/>
        </authorList>
    </citation>
    <scope>NUCLEOTIDE SEQUENCE [LARGE SCALE GENOMIC DNA]</scope>
    <source>
        <strain evidence="4 5">J2-2</strain>
    </source>
</reference>
<keyword evidence="5" id="KW-1185">Reference proteome</keyword>
<organism evidence="4 5">
    <name type="scientific">Kineosporia corallincola</name>
    <dbReference type="NCBI Taxonomy" id="2835133"/>
    <lineage>
        <taxon>Bacteria</taxon>
        <taxon>Bacillati</taxon>
        <taxon>Actinomycetota</taxon>
        <taxon>Actinomycetes</taxon>
        <taxon>Kineosporiales</taxon>
        <taxon>Kineosporiaceae</taxon>
        <taxon>Kineosporia</taxon>
    </lineage>
</organism>
<protein>
    <recommendedName>
        <fullName evidence="6">Flp pilus assembly protein TadB</fullName>
    </recommendedName>
</protein>
<keyword evidence="2" id="KW-1133">Transmembrane helix</keyword>
<proteinExistence type="predicted"/>
<feature type="chain" id="PRO_5045324337" description="Flp pilus assembly protein TadB" evidence="3">
    <location>
        <begin position="19"/>
        <end position="318"/>
    </location>
</feature>